<reference evidence="10 11" key="1">
    <citation type="submission" date="2019-03" db="EMBL/GenBank/DDBJ databases">
        <title>Sequencing the genomes of 1000 actinobacteria strains.</title>
        <authorList>
            <person name="Klenk H.-P."/>
        </authorList>
    </citation>
    <scope>NUCLEOTIDE SEQUENCE [LARGE SCALE GENOMIC DNA]</scope>
    <source>
        <strain evidence="10 11">DSM 18936</strain>
    </source>
</reference>
<protein>
    <submittedName>
        <fullName evidence="10">Glycerol-3-phosphate acyltransferase PlsY</fullName>
    </submittedName>
</protein>
<keyword evidence="6" id="KW-0443">Lipid metabolism</keyword>
<evidence type="ECO:0000256" key="6">
    <source>
        <dbReference type="ARBA" id="ARBA00023098"/>
    </source>
</evidence>
<evidence type="ECO:0000256" key="2">
    <source>
        <dbReference type="ARBA" id="ARBA00022516"/>
    </source>
</evidence>
<name>A0A4R7HVV6_9ACTN</name>
<evidence type="ECO:0000256" key="5">
    <source>
        <dbReference type="ARBA" id="ARBA00022989"/>
    </source>
</evidence>
<evidence type="ECO:0000256" key="7">
    <source>
        <dbReference type="ARBA" id="ARBA00023136"/>
    </source>
</evidence>
<accession>A0A4R7HVV6</accession>
<comment type="caution">
    <text evidence="10">The sequence shown here is derived from an EMBL/GenBank/DDBJ whole genome shotgun (WGS) entry which is preliminary data.</text>
</comment>
<keyword evidence="3 10" id="KW-0808">Transferase</keyword>
<keyword evidence="2" id="KW-0444">Lipid biosynthesis</keyword>
<sequence>MRTRLIVATAAGYLLGSVPVARTIARRHGIDDLRDVGDRNPGAWNTMELLGTSAALPVFVGDTAKGVAAAGLGRAIVGGWWAPYVTGGAALVGHAYPFTDGFRGGRSVLTFVGTGLVASPRAAAVSVAVATAVWAGTRRFDVAARAGVASFPVVQLAAEGPRRTAATGVLMTFVGFRFALAALEGRPTDDRAS</sequence>
<dbReference type="PANTHER" id="PTHR30309">
    <property type="entry name" value="INNER MEMBRANE PROTEIN YGIH"/>
    <property type="match status" value="1"/>
</dbReference>
<proteinExistence type="predicted"/>
<keyword evidence="5" id="KW-1133">Transmembrane helix</keyword>
<evidence type="ECO:0000256" key="3">
    <source>
        <dbReference type="ARBA" id="ARBA00022679"/>
    </source>
</evidence>
<dbReference type="GO" id="GO:0008654">
    <property type="term" value="P:phospholipid biosynthetic process"/>
    <property type="evidence" value="ECO:0007669"/>
    <property type="project" value="UniProtKB-KW"/>
</dbReference>
<dbReference type="GO" id="GO:0043772">
    <property type="term" value="F:acyl-phosphate glycerol-3-phosphate acyltransferase activity"/>
    <property type="evidence" value="ECO:0007669"/>
    <property type="project" value="InterPro"/>
</dbReference>
<keyword evidence="7" id="KW-0472">Membrane</keyword>
<evidence type="ECO:0000256" key="9">
    <source>
        <dbReference type="ARBA" id="ARBA00023264"/>
    </source>
</evidence>
<keyword evidence="1" id="KW-1003">Cell membrane</keyword>
<keyword evidence="9" id="KW-1208">Phospholipid metabolism</keyword>
<dbReference type="InterPro" id="IPR003811">
    <property type="entry name" value="G3P_acylTferase_PlsY"/>
</dbReference>
<dbReference type="PANTHER" id="PTHR30309:SF0">
    <property type="entry name" value="GLYCEROL-3-PHOSPHATE ACYLTRANSFERASE-RELATED"/>
    <property type="match status" value="1"/>
</dbReference>
<evidence type="ECO:0000256" key="4">
    <source>
        <dbReference type="ARBA" id="ARBA00022692"/>
    </source>
</evidence>
<dbReference type="GO" id="GO:0005886">
    <property type="term" value="C:plasma membrane"/>
    <property type="evidence" value="ECO:0007669"/>
    <property type="project" value="InterPro"/>
</dbReference>
<dbReference type="EMBL" id="SOAU01000001">
    <property type="protein sequence ID" value="TDT15111.1"/>
    <property type="molecule type" value="Genomic_DNA"/>
</dbReference>
<dbReference type="AlphaFoldDB" id="A0A4R7HVV6"/>
<keyword evidence="4" id="KW-0812">Transmembrane</keyword>
<dbReference type="RefSeq" id="WP_208293946.1">
    <property type="nucleotide sequence ID" value="NZ_SOAU01000001.1"/>
</dbReference>
<keyword evidence="11" id="KW-1185">Reference proteome</keyword>
<evidence type="ECO:0000256" key="1">
    <source>
        <dbReference type="ARBA" id="ARBA00022475"/>
    </source>
</evidence>
<keyword evidence="10" id="KW-0012">Acyltransferase</keyword>
<gene>
    <name evidence="10" type="ORF">BDK89_0672</name>
</gene>
<evidence type="ECO:0000313" key="10">
    <source>
        <dbReference type="EMBL" id="TDT15111.1"/>
    </source>
</evidence>
<evidence type="ECO:0000313" key="11">
    <source>
        <dbReference type="Proteomes" id="UP000294558"/>
    </source>
</evidence>
<organism evidence="10 11">
    <name type="scientific">Ilumatobacter fluminis</name>
    <dbReference type="NCBI Taxonomy" id="467091"/>
    <lineage>
        <taxon>Bacteria</taxon>
        <taxon>Bacillati</taxon>
        <taxon>Actinomycetota</taxon>
        <taxon>Acidimicrobiia</taxon>
        <taxon>Acidimicrobiales</taxon>
        <taxon>Ilumatobacteraceae</taxon>
        <taxon>Ilumatobacter</taxon>
    </lineage>
</organism>
<dbReference type="SMART" id="SM01207">
    <property type="entry name" value="G3P_acyltransf"/>
    <property type="match status" value="1"/>
</dbReference>
<dbReference type="Pfam" id="PF02660">
    <property type="entry name" value="G3P_acyltransf"/>
    <property type="match status" value="1"/>
</dbReference>
<dbReference type="Proteomes" id="UP000294558">
    <property type="component" value="Unassembled WGS sequence"/>
</dbReference>
<evidence type="ECO:0000256" key="8">
    <source>
        <dbReference type="ARBA" id="ARBA00023209"/>
    </source>
</evidence>
<keyword evidence="8" id="KW-0594">Phospholipid biosynthesis</keyword>